<gene>
    <name evidence="2" type="ORF">GWI33_007835</name>
</gene>
<dbReference type="OrthoDB" id="269124at2759"/>
<evidence type="ECO:0000256" key="1">
    <source>
        <dbReference type="ARBA" id="ARBA00009502"/>
    </source>
</evidence>
<protein>
    <submittedName>
        <fullName evidence="2">Uncharacterized protein</fullName>
    </submittedName>
</protein>
<reference evidence="2" key="1">
    <citation type="submission" date="2020-08" db="EMBL/GenBank/DDBJ databases">
        <title>Genome sequencing and assembly of the red palm weevil Rhynchophorus ferrugineus.</title>
        <authorList>
            <person name="Dias G.B."/>
            <person name="Bergman C.M."/>
            <person name="Manee M."/>
        </authorList>
    </citation>
    <scope>NUCLEOTIDE SEQUENCE</scope>
    <source>
        <strain evidence="2">AA-2017</strain>
        <tissue evidence="2">Whole larva</tissue>
    </source>
</reference>
<dbReference type="Gene3D" id="1.10.1620.20">
    <property type="entry name" value="ATP synthase, F1 complex, epsilon subunit superfamily, mitochondrial"/>
    <property type="match status" value="1"/>
</dbReference>
<organism evidence="2 3">
    <name type="scientific">Rhynchophorus ferrugineus</name>
    <name type="common">Red palm weevil</name>
    <name type="synonym">Curculio ferrugineus</name>
    <dbReference type="NCBI Taxonomy" id="354439"/>
    <lineage>
        <taxon>Eukaryota</taxon>
        <taxon>Metazoa</taxon>
        <taxon>Ecdysozoa</taxon>
        <taxon>Arthropoda</taxon>
        <taxon>Hexapoda</taxon>
        <taxon>Insecta</taxon>
        <taxon>Pterygota</taxon>
        <taxon>Neoptera</taxon>
        <taxon>Endopterygota</taxon>
        <taxon>Coleoptera</taxon>
        <taxon>Polyphaga</taxon>
        <taxon>Cucujiformia</taxon>
        <taxon>Curculionidae</taxon>
        <taxon>Dryophthorinae</taxon>
        <taxon>Rhynchophorus</taxon>
    </lineage>
</organism>
<dbReference type="Proteomes" id="UP000625711">
    <property type="component" value="Unassembled WGS sequence"/>
</dbReference>
<dbReference type="SUPFAM" id="SSF48690">
    <property type="entry name" value="Epsilon subunit of mitochondrial F1F0-ATP synthase"/>
    <property type="match status" value="1"/>
</dbReference>
<dbReference type="GO" id="GO:0045259">
    <property type="term" value="C:proton-transporting ATP synthase complex"/>
    <property type="evidence" value="ECO:0007669"/>
    <property type="project" value="InterPro"/>
</dbReference>
<comment type="caution">
    <text evidence="2">The sequence shown here is derived from an EMBL/GenBank/DDBJ whole genome shotgun (WGS) entry which is preliminary data.</text>
</comment>
<accession>A0A834IH49</accession>
<dbReference type="GO" id="GO:0005743">
    <property type="term" value="C:mitochondrial inner membrane"/>
    <property type="evidence" value="ECO:0007669"/>
    <property type="project" value="InterPro"/>
</dbReference>
<dbReference type="InterPro" id="IPR006721">
    <property type="entry name" value="ATP_synth_F1_esu_mt"/>
</dbReference>
<dbReference type="InterPro" id="IPR036742">
    <property type="entry name" value="ATP_synth_F1_esu_sf_mt"/>
</dbReference>
<dbReference type="Pfam" id="PF04627">
    <property type="entry name" value="ATP-synt_Eps"/>
    <property type="match status" value="1"/>
</dbReference>
<proteinExistence type="inferred from homology"/>
<dbReference type="GO" id="GO:0046933">
    <property type="term" value="F:proton-transporting ATP synthase activity, rotational mechanism"/>
    <property type="evidence" value="ECO:0007669"/>
    <property type="project" value="InterPro"/>
</dbReference>
<evidence type="ECO:0000313" key="2">
    <source>
        <dbReference type="EMBL" id="KAF7278932.1"/>
    </source>
</evidence>
<dbReference type="AlphaFoldDB" id="A0A834IH49"/>
<comment type="similarity">
    <text evidence="1">Belongs to the eukaryotic ATPase epsilon family.</text>
</comment>
<name>A0A834IH49_RHYFE</name>
<keyword evidence="3" id="KW-1185">Reference proteome</keyword>
<sequence>MLHKPIYKKLGMNYITYSALAAKYTRRALKKNFLKEAFSREISLINIFYMVNGKRGPNFIPYQLLTEEQLQQQNEILTREKEKLSAKRQ</sequence>
<evidence type="ECO:0000313" key="3">
    <source>
        <dbReference type="Proteomes" id="UP000625711"/>
    </source>
</evidence>
<dbReference type="EMBL" id="JAACXV010000381">
    <property type="protein sequence ID" value="KAF7278932.1"/>
    <property type="molecule type" value="Genomic_DNA"/>
</dbReference>